<dbReference type="InterPro" id="IPR005662">
    <property type="entry name" value="GTPase_Era-like"/>
</dbReference>
<evidence type="ECO:0000259" key="5">
    <source>
        <dbReference type="PROSITE" id="PS50823"/>
    </source>
</evidence>
<feature type="domain" description="KH type-2" evidence="5">
    <location>
        <begin position="206"/>
        <end position="283"/>
    </location>
</feature>
<comment type="similarity">
    <text evidence="1">Belongs to the TRAFAC class TrmE-Era-EngA-EngB-Septin-like GTPase superfamily. Era GTPase family.</text>
</comment>
<dbReference type="GO" id="GO:0000028">
    <property type="term" value="P:ribosomal small subunit assembly"/>
    <property type="evidence" value="ECO:0007669"/>
    <property type="project" value="TreeGrafter"/>
</dbReference>
<evidence type="ECO:0000256" key="2">
    <source>
        <dbReference type="ARBA" id="ARBA00022741"/>
    </source>
</evidence>
<dbReference type="GO" id="GO:0043024">
    <property type="term" value="F:ribosomal small subunit binding"/>
    <property type="evidence" value="ECO:0007669"/>
    <property type="project" value="TreeGrafter"/>
</dbReference>
<proteinExistence type="inferred from homology"/>
<dbReference type="Pfam" id="PF01926">
    <property type="entry name" value="MMR_HSR1"/>
    <property type="match status" value="1"/>
</dbReference>
<dbReference type="CDD" id="cd04163">
    <property type="entry name" value="Era"/>
    <property type="match status" value="1"/>
</dbReference>
<dbReference type="SUPFAM" id="SSF54814">
    <property type="entry name" value="Prokaryotic type KH domain (KH-domain type II)"/>
    <property type="match status" value="1"/>
</dbReference>
<dbReference type="CDD" id="cd22534">
    <property type="entry name" value="KH-II_Era"/>
    <property type="match status" value="1"/>
</dbReference>
<gene>
    <name evidence="7" type="primary">era_36</name>
    <name evidence="7" type="ORF">SDC9_98674</name>
</gene>
<comment type="caution">
    <text evidence="7">The sequence shown here is derived from an EMBL/GenBank/DDBJ whole genome shotgun (WGS) entry which is preliminary data.</text>
</comment>
<evidence type="ECO:0000259" key="6">
    <source>
        <dbReference type="PROSITE" id="PS51713"/>
    </source>
</evidence>
<keyword evidence="4" id="KW-0342">GTP-binding</keyword>
<keyword evidence="2" id="KW-0547">Nucleotide-binding</keyword>
<dbReference type="Gene3D" id="3.40.50.300">
    <property type="entry name" value="P-loop containing nucleotide triphosphate hydrolases"/>
    <property type="match status" value="1"/>
</dbReference>
<dbReference type="FunFam" id="3.40.50.300:FF:000094">
    <property type="entry name" value="GTPase Era"/>
    <property type="match status" value="1"/>
</dbReference>
<dbReference type="InterPro" id="IPR004044">
    <property type="entry name" value="KH_dom_type_2"/>
</dbReference>
<dbReference type="GO" id="GO:0005829">
    <property type="term" value="C:cytosol"/>
    <property type="evidence" value="ECO:0007669"/>
    <property type="project" value="TreeGrafter"/>
</dbReference>
<accession>A0A645AFE0</accession>
<dbReference type="SUPFAM" id="SSF52540">
    <property type="entry name" value="P-loop containing nucleoside triphosphate hydrolases"/>
    <property type="match status" value="1"/>
</dbReference>
<dbReference type="Pfam" id="PF07650">
    <property type="entry name" value="KH_2"/>
    <property type="match status" value="1"/>
</dbReference>
<dbReference type="InterPro" id="IPR030388">
    <property type="entry name" value="G_ERA_dom"/>
</dbReference>
<dbReference type="GO" id="GO:0019843">
    <property type="term" value="F:rRNA binding"/>
    <property type="evidence" value="ECO:0007669"/>
    <property type="project" value="TreeGrafter"/>
</dbReference>
<organism evidence="7">
    <name type="scientific">bioreactor metagenome</name>
    <dbReference type="NCBI Taxonomy" id="1076179"/>
    <lineage>
        <taxon>unclassified sequences</taxon>
        <taxon>metagenomes</taxon>
        <taxon>ecological metagenomes</taxon>
    </lineage>
</organism>
<reference evidence="7" key="1">
    <citation type="submission" date="2019-08" db="EMBL/GenBank/DDBJ databases">
        <authorList>
            <person name="Kucharzyk K."/>
            <person name="Murdoch R.W."/>
            <person name="Higgins S."/>
            <person name="Loffler F."/>
        </authorList>
    </citation>
    <scope>NUCLEOTIDE SEQUENCE</scope>
</reference>
<name>A0A645AFE0_9ZZZZ</name>
<dbReference type="NCBIfam" id="NF000908">
    <property type="entry name" value="PRK00089.1"/>
    <property type="match status" value="1"/>
</dbReference>
<feature type="domain" description="Era-type G" evidence="6">
    <location>
        <begin position="8"/>
        <end position="175"/>
    </location>
</feature>
<dbReference type="EMBL" id="VSSQ01013633">
    <property type="protein sequence ID" value="MPM51922.1"/>
    <property type="molecule type" value="Genomic_DNA"/>
</dbReference>
<dbReference type="PANTHER" id="PTHR42698">
    <property type="entry name" value="GTPASE ERA"/>
    <property type="match status" value="1"/>
</dbReference>
<dbReference type="HAMAP" id="MF_00367">
    <property type="entry name" value="GTPase_Era"/>
    <property type="match status" value="1"/>
</dbReference>
<dbReference type="PANTHER" id="PTHR42698:SF1">
    <property type="entry name" value="GTPASE ERA, MITOCHONDRIAL"/>
    <property type="match status" value="1"/>
</dbReference>
<dbReference type="InterPro" id="IPR009019">
    <property type="entry name" value="KH_sf_prok-type"/>
</dbReference>
<dbReference type="PROSITE" id="PS50823">
    <property type="entry name" value="KH_TYPE_2"/>
    <property type="match status" value="1"/>
</dbReference>
<protein>
    <submittedName>
        <fullName evidence="7">GTPase Era</fullName>
    </submittedName>
</protein>
<evidence type="ECO:0000256" key="3">
    <source>
        <dbReference type="ARBA" id="ARBA00022884"/>
    </source>
</evidence>
<dbReference type="AlphaFoldDB" id="A0A645AFE0"/>
<dbReference type="InterPro" id="IPR005225">
    <property type="entry name" value="Small_GTP-bd"/>
</dbReference>
<dbReference type="FunFam" id="3.30.300.20:FF:000003">
    <property type="entry name" value="GTPase Era"/>
    <property type="match status" value="1"/>
</dbReference>
<dbReference type="InterPro" id="IPR006073">
    <property type="entry name" value="GTP-bd"/>
</dbReference>
<evidence type="ECO:0000256" key="4">
    <source>
        <dbReference type="ARBA" id="ARBA00023134"/>
    </source>
</evidence>
<dbReference type="GO" id="GO:0005525">
    <property type="term" value="F:GTP binding"/>
    <property type="evidence" value="ECO:0007669"/>
    <property type="project" value="UniProtKB-KW"/>
</dbReference>
<evidence type="ECO:0000313" key="7">
    <source>
        <dbReference type="EMBL" id="MPM51922.1"/>
    </source>
</evidence>
<dbReference type="InterPro" id="IPR027417">
    <property type="entry name" value="P-loop_NTPase"/>
</dbReference>
<dbReference type="InterPro" id="IPR015946">
    <property type="entry name" value="KH_dom-like_a/b"/>
</dbReference>
<dbReference type="NCBIfam" id="TIGR00436">
    <property type="entry name" value="era"/>
    <property type="match status" value="1"/>
</dbReference>
<dbReference type="PROSITE" id="PS51713">
    <property type="entry name" value="G_ERA"/>
    <property type="match status" value="1"/>
</dbReference>
<sequence>MNNSENYKSGFVSVIGRPNVGKSTLVNSLIGQKIAIMSDKPQTTRNRILCVLTTEDAQIVFMDTPGIHKPKHKLGEYMVETATRTLREVDVILFVVDATASLGAGEQFIMENLISVKTPVILVVNKIDQVAKQDLLPMIQKYTEAYDFAAVVPISALEQTNLKDLVGEVKKYLEPGPQYYPEDMITYQPERLIIAELIREKALHLTREEIPHAIAVDIEEITTRDNEDLYIRAVIYVERDSQKGIVIGAKGQLLKEIGQQARIDIENLLGSKAYLDLWVKVKKDWRNRDGILKNFGYE</sequence>
<dbReference type="Gene3D" id="3.30.300.20">
    <property type="match status" value="1"/>
</dbReference>
<dbReference type="NCBIfam" id="TIGR00231">
    <property type="entry name" value="small_GTP"/>
    <property type="match status" value="1"/>
</dbReference>
<keyword evidence="3" id="KW-0694">RNA-binding</keyword>
<dbReference type="PRINTS" id="PR00326">
    <property type="entry name" value="GTP1OBG"/>
</dbReference>
<evidence type="ECO:0000256" key="1">
    <source>
        <dbReference type="ARBA" id="ARBA00007921"/>
    </source>
</evidence>